<name>A0A329TPR7_9FIRM</name>
<dbReference type="EMBL" id="PRLB01000016">
    <property type="protein sequence ID" value="RAW51827.1"/>
    <property type="molecule type" value="Genomic_DNA"/>
</dbReference>
<dbReference type="Pfam" id="PF24746">
    <property type="entry name" value="DUF7694"/>
    <property type="match status" value="1"/>
</dbReference>
<dbReference type="AlphaFoldDB" id="A0A329TPR7"/>
<dbReference type="InterPro" id="IPR056111">
    <property type="entry name" value="DUF7694"/>
</dbReference>
<dbReference type="Proteomes" id="UP000251144">
    <property type="component" value="Unassembled WGS sequence"/>
</dbReference>
<evidence type="ECO:0000259" key="1">
    <source>
        <dbReference type="Pfam" id="PF24746"/>
    </source>
</evidence>
<accession>A0A329TPR7</accession>
<sequence length="184" mass="20820">MKWIETITPKQAVEELGVPYHGWMREMDRAWISEDQKYSVMSRLLRTEWGKVEHVTITAAEGVGRSDGSGDIPWAVKMEIKNDLFGEKRVAVEVFPTQDRLVDVCDCYHLWVFEKGFQLPFGIHPRDKKTVTVNHGSTRVRAIDGAGREHSIKELLEENGAADVPKQAYAQAMAGYMMKNLLGG</sequence>
<gene>
    <name evidence="2" type="ORF">C4N26_13200</name>
</gene>
<dbReference type="RefSeq" id="WP_158401692.1">
    <property type="nucleotide sequence ID" value="NZ_PRLB01000016.1"/>
</dbReference>
<evidence type="ECO:0000313" key="2">
    <source>
        <dbReference type="EMBL" id="RAW51827.1"/>
    </source>
</evidence>
<protein>
    <recommendedName>
        <fullName evidence="1">DUF7694 domain-containing protein</fullName>
    </recommendedName>
</protein>
<proteinExistence type="predicted"/>
<dbReference type="OrthoDB" id="2087742at2"/>
<comment type="caution">
    <text evidence="2">The sequence shown here is derived from an EMBL/GenBank/DDBJ whole genome shotgun (WGS) entry which is preliminary data.</text>
</comment>
<feature type="domain" description="DUF7694" evidence="1">
    <location>
        <begin position="48"/>
        <end position="114"/>
    </location>
</feature>
<reference evidence="2 3" key="1">
    <citation type="submission" date="2018-02" db="EMBL/GenBank/DDBJ databases">
        <title>Complete genome sequencing of Faecalibacterium prausnitzii strains isolated from the human gut.</title>
        <authorList>
            <person name="Fitzgerald B.C."/>
            <person name="Shkoporov A.N."/>
            <person name="Ross P.R."/>
            <person name="Hill C."/>
        </authorList>
    </citation>
    <scope>NUCLEOTIDE SEQUENCE [LARGE SCALE GENOMIC DNA]</scope>
    <source>
        <strain evidence="2 3">APC942/32-1</strain>
    </source>
</reference>
<organism evidence="2 3">
    <name type="scientific">Faecalibacterium prausnitzii</name>
    <dbReference type="NCBI Taxonomy" id="853"/>
    <lineage>
        <taxon>Bacteria</taxon>
        <taxon>Bacillati</taxon>
        <taxon>Bacillota</taxon>
        <taxon>Clostridia</taxon>
        <taxon>Eubacteriales</taxon>
        <taxon>Oscillospiraceae</taxon>
        <taxon>Faecalibacterium</taxon>
    </lineage>
</organism>
<evidence type="ECO:0000313" key="3">
    <source>
        <dbReference type="Proteomes" id="UP000251144"/>
    </source>
</evidence>